<evidence type="ECO:0008006" key="3">
    <source>
        <dbReference type="Google" id="ProtNLM"/>
    </source>
</evidence>
<evidence type="ECO:0000313" key="2">
    <source>
        <dbReference type="Proteomes" id="UP000032233"/>
    </source>
</evidence>
<comment type="caution">
    <text evidence="1">The sequence shown here is derived from an EMBL/GenBank/DDBJ whole genome shotgun (WGS) entry which is preliminary data.</text>
</comment>
<dbReference type="InParanoid" id="A0A0D2J7R5"/>
<dbReference type="InterPro" id="IPR029045">
    <property type="entry name" value="ClpP/crotonase-like_dom_sf"/>
</dbReference>
<dbReference type="GO" id="GO:0006635">
    <property type="term" value="P:fatty acid beta-oxidation"/>
    <property type="evidence" value="ECO:0007669"/>
    <property type="project" value="TreeGrafter"/>
</dbReference>
<dbReference type="Pfam" id="PF00378">
    <property type="entry name" value="ECH_1"/>
    <property type="match status" value="1"/>
</dbReference>
<sequence>MGITSLDVKKSLFWGEKKDNVLVLSFKDNQFSHLIDLSFKKILMEYLDFISRSDEIKVILIKASPVKMERKEFFEFHKNLMSSASGNISLERIYNGINQIILKLINLNKIIVYVDSGKISLLRMNIGLACDYRIISDDTIYQNFNIDLDLLPKGGGAFFLSRMLGRPAARKILLTREDISAENALKLGMVDEVVPLAEMDQRAMAAAERLAGFPVNYFLGVKKLLNYDARDLDKYLEFENELIRRQIDCINMSSAECT</sequence>
<dbReference type="RefSeq" id="WP_044351646.1">
    <property type="nucleotide sequence ID" value="NZ_AZAC01000045.1"/>
</dbReference>
<dbReference type="PANTHER" id="PTHR11941">
    <property type="entry name" value="ENOYL-COA HYDRATASE-RELATED"/>
    <property type="match status" value="1"/>
</dbReference>
<dbReference type="InterPro" id="IPR001753">
    <property type="entry name" value="Enoyl-CoA_hydra/iso"/>
</dbReference>
<accession>A0A0D2J7R5</accession>
<dbReference type="OrthoDB" id="5365311at2"/>
<dbReference type="CDD" id="cd06558">
    <property type="entry name" value="crotonase-like"/>
    <property type="match status" value="1"/>
</dbReference>
<gene>
    <name evidence="1" type="ORF">X474_22870</name>
</gene>
<organism evidence="1 2">
    <name type="scientific">Dethiosulfatarculus sandiegensis</name>
    <dbReference type="NCBI Taxonomy" id="1429043"/>
    <lineage>
        <taxon>Bacteria</taxon>
        <taxon>Pseudomonadati</taxon>
        <taxon>Thermodesulfobacteriota</taxon>
        <taxon>Desulfarculia</taxon>
        <taxon>Desulfarculales</taxon>
        <taxon>Desulfarculaceae</taxon>
        <taxon>Dethiosulfatarculus</taxon>
    </lineage>
</organism>
<dbReference type="Proteomes" id="UP000032233">
    <property type="component" value="Unassembled WGS sequence"/>
</dbReference>
<dbReference type="GO" id="GO:0003824">
    <property type="term" value="F:catalytic activity"/>
    <property type="evidence" value="ECO:0007669"/>
    <property type="project" value="UniProtKB-ARBA"/>
</dbReference>
<keyword evidence="2" id="KW-1185">Reference proteome</keyword>
<dbReference type="STRING" id="1429043.X474_22870"/>
<evidence type="ECO:0000313" key="1">
    <source>
        <dbReference type="EMBL" id="KIX11771.1"/>
    </source>
</evidence>
<protein>
    <recommendedName>
        <fullName evidence="3">Enoyl-CoA hydratase</fullName>
    </recommendedName>
</protein>
<reference evidence="1 2" key="1">
    <citation type="submission" date="2013-11" db="EMBL/GenBank/DDBJ databases">
        <title>Metagenomic analysis of a methanogenic consortium involved in long chain n-alkane degradation.</title>
        <authorList>
            <person name="Davidova I.A."/>
            <person name="Callaghan A.V."/>
            <person name="Wawrik B."/>
            <person name="Pruitt S."/>
            <person name="Marks C."/>
            <person name="Duncan K.E."/>
            <person name="Suflita J.M."/>
        </authorList>
    </citation>
    <scope>NUCLEOTIDE SEQUENCE [LARGE SCALE GENOMIC DNA]</scope>
    <source>
        <strain evidence="1 2">SPR</strain>
    </source>
</reference>
<dbReference type="EMBL" id="AZAC01000045">
    <property type="protein sequence ID" value="KIX11771.1"/>
    <property type="molecule type" value="Genomic_DNA"/>
</dbReference>
<name>A0A0D2J7R5_9BACT</name>
<dbReference type="SUPFAM" id="SSF52096">
    <property type="entry name" value="ClpP/crotonase"/>
    <property type="match status" value="1"/>
</dbReference>
<dbReference type="PANTHER" id="PTHR11941:SF133">
    <property type="entry name" value="1,2-EPOXYPHENYLACETYL-COA ISOMERASE"/>
    <property type="match status" value="1"/>
</dbReference>
<proteinExistence type="predicted"/>
<dbReference type="AlphaFoldDB" id="A0A0D2J7R5"/>
<dbReference type="Gene3D" id="3.90.226.10">
    <property type="entry name" value="2-enoyl-CoA Hydratase, Chain A, domain 1"/>
    <property type="match status" value="1"/>
</dbReference>